<keyword evidence="1" id="KW-0472">Membrane</keyword>
<accession>A0ABX7E3Q7</accession>
<reference evidence="2 3" key="1">
    <citation type="submission" date="2020-11" db="EMBL/GenBank/DDBJ databases">
        <title>Taxonomic evaluation of the Bacillus sporothermodurans group of bacteria based on whole genome sequences.</title>
        <authorList>
            <person name="Fiedler G."/>
            <person name="Herbstmann A.-D."/>
            <person name="Doll E."/>
            <person name="Wenning M."/>
            <person name="Brinks E."/>
            <person name="Kabisch J."/>
            <person name="Breitenwieser F."/>
            <person name="Lappann M."/>
            <person name="Boehnlein C."/>
            <person name="Franz C."/>
        </authorList>
    </citation>
    <scope>NUCLEOTIDE SEQUENCE [LARGE SCALE GENOMIC DNA]</scope>
    <source>
        <strain evidence="2 3">JCM 19841</strain>
    </source>
</reference>
<organism evidence="2 3">
    <name type="scientific">Heyndrickxia vini</name>
    <dbReference type="NCBI Taxonomy" id="1476025"/>
    <lineage>
        <taxon>Bacteria</taxon>
        <taxon>Bacillati</taxon>
        <taxon>Bacillota</taxon>
        <taxon>Bacilli</taxon>
        <taxon>Bacillales</taxon>
        <taxon>Bacillaceae</taxon>
        <taxon>Heyndrickxia</taxon>
    </lineage>
</organism>
<keyword evidence="1" id="KW-1133">Transmembrane helix</keyword>
<sequence>MKALTGTIALSVSFVLFIYLYGLKEEFSVKYNPGLYIFPSILLLIAIICFGMLVIQYESESERSKKK</sequence>
<dbReference type="RefSeq" id="WP_202778870.1">
    <property type="nucleotide sequence ID" value="NZ_CP065425.1"/>
</dbReference>
<name>A0ABX7E3Q7_9BACI</name>
<feature type="transmembrane region" description="Helical" evidence="1">
    <location>
        <begin position="7"/>
        <end position="23"/>
    </location>
</feature>
<gene>
    <name evidence="2" type="ORF">I5776_02800</name>
</gene>
<keyword evidence="1" id="KW-0812">Transmembrane</keyword>
<proteinExistence type="predicted"/>
<evidence type="ECO:0000313" key="2">
    <source>
        <dbReference type="EMBL" id="QQZ09919.1"/>
    </source>
</evidence>
<protein>
    <recommendedName>
        <fullName evidence="4">Dolichol phosphate-mannose biosynthesis regulatory protein</fullName>
    </recommendedName>
</protein>
<feature type="transmembrane region" description="Helical" evidence="1">
    <location>
        <begin position="35"/>
        <end position="57"/>
    </location>
</feature>
<dbReference type="EMBL" id="CP065425">
    <property type="protein sequence ID" value="QQZ09919.1"/>
    <property type="molecule type" value="Genomic_DNA"/>
</dbReference>
<evidence type="ECO:0000313" key="3">
    <source>
        <dbReference type="Proteomes" id="UP000595691"/>
    </source>
</evidence>
<evidence type="ECO:0008006" key="4">
    <source>
        <dbReference type="Google" id="ProtNLM"/>
    </source>
</evidence>
<dbReference type="Proteomes" id="UP000595691">
    <property type="component" value="Chromosome"/>
</dbReference>
<evidence type="ECO:0000256" key="1">
    <source>
        <dbReference type="SAM" id="Phobius"/>
    </source>
</evidence>
<keyword evidence="3" id="KW-1185">Reference proteome</keyword>